<dbReference type="SUPFAM" id="SSF47413">
    <property type="entry name" value="lambda repressor-like DNA-binding domains"/>
    <property type="match status" value="1"/>
</dbReference>
<keyword evidence="1" id="KW-0805">Transcription regulation</keyword>
<dbReference type="InterPro" id="IPR010982">
    <property type="entry name" value="Lambda_DNA-bd_dom_sf"/>
</dbReference>
<dbReference type="InterPro" id="IPR000843">
    <property type="entry name" value="HTH_LacI"/>
</dbReference>
<dbReference type="RefSeq" id="WP_208056295.1">
    <property type="nucleotide sequence ID" value="NZ_JAGEMK010000006.1"/>
</dbReference>
<dbReference type="AlphaFoldDB" id="A0A939LQL2"/>
<dbReference type="PANTHER" id="PTHR30146:SF138">
    <property type="entry name" value="TRANSCRIPTIONAL REGULATORY PROTEIN"/>
    <property type="match status" value="1"/>
</dbReference>
<dbReference type="CDD" id="cd06267">
    <property type="entry name" value="PBP1_LacI_sugar_binding-like"/>
    <property type="match status" value="1"/>
</dbReference>
<dbReference type="PANTHER" id="PTHR30146">
    <property type="entry name" value="LACI-RELATED TRANSCRIPTIONAL REPRESSOR"/>
    <property type="match status" value="1"/>
</dbReference>
<dbReference type="InterPro" id="IPR046335">
    <property type="entry name" value="LacI/GalR-like_sensor"/>
</dbReference>
<dbReference type="Pfam" id="PF13377">
    <property type="entry name" value="Peripla_BP_3"/>
    <property type="match status" value="1"/>
</dbReference>
<name>A0A939LQL2_9CELL</name>
<dbReference type="Pfam" id="PF00356">
    <property type="entry name" value="LacI"/>
    <property type="match status" value="1"/>
</dbReference>
<dbReference type="PROSITE" id="PS50932">
    <property type="entry name" value="HTH_LACI_2"/>
    <property type="match status" value="1"/>
</dbReference>
<dbReference type="Proteomes" id="UP000664209">
    <property type="component" value="Unassembled WGS sequence"/>
</dbReference>
<keyword evidence="2 5" id="KW-0238">DNA-binding</keyword>
<evidence type="ECO:0000256" key="1">
    <source>
        <dbReference type="ARBA" id="ARBA00023015"/>
    </source>
</evidence>
<evidence type="ECO:0000313" key="6">
    <source>
        <dbReference type="Proteomes" id="UP000664209"/>
    </source>
</evidence>
<dbReference type="Gene3D" id="3.40.50.2300">
    <property type="match status" value="2"/>
</dbReference>
<dbReference type="EMBL" id="JAGEMK010000006">
    <property type="protein sequence ID" value="MBO1752626.1"/>
    <property type="molecule type" value="Genomic_DNA"/>
</dbReference>
<evidence type="ECO:0000256" key="2">
    <source>
        <dbReference type="ARBA" id="ARBA00023125"/>
    </source>
</evidence>
<reference evidence="5" key="1">
    <citation type="submission" date="2021-03" db="EMBL/GenBank/DDBJ databases">
        <title>Actinotalea soli sp. nov., isolated from soil.</title>
        <authorList>
            <person name="Ping W."/>
            <person name="Zhang J."/>
        </authorList>
    </citation>
    <scope>NUCLEOTIDE SEQUENCE</scope>
    <source>
        <strain evidence="5">BY-33</strain>
    </source>
</reference>
<dbReference type="InterPro" id="IPR028082">
    <property type="entry name" value="Peripla_BP_I"/>
</dbReference>
<protein>
    <submittedName>
        <fullName evidence="5">LacI family DNA-binding transcriptional regulator</fullName>
    </submittedName>
</protein>
<dbReference type="GO" id="GO:0000976">
    <property type="term" value="F:transcription cis-regulatory region binding"/>
    <property type="evidence" value="ECO:0007669"/>
    <property type="project" value="TreeGrafter"/>
</dbReference>
<evidence type="ECO:0000259" key="4">
    <source>
        <dbReference type="PROSITE" id="PS50932"/>
    </source>
</evidence>
<keyword evidence="3" id="KW-0804">Transcription</keyword>
<accession>A0A939LQL2</accession>
<comment type="caution">
    <text evidence="5">The sequence shown here is derived from an EMBL/GenBank/DDBJ whole genome shotgun (WGS) entry which is preliminary data.</text>
</comment>
<dbReference type="SUPFAM" id="SSF53822">
    <property type="entry name" value="Periplasmic binding protein-like I"/>
    <property type="match status" value="1"/>
</dbReference>
<dbReference type="SMART" id="SM00354">
    <property type="entry name" value="HTH_LACI"/>
    <property type="match status" value="1"/>
</dbReference>
<dbReference type="GO" id="GO:0003700">
    <property type="term" value="F:DNA-binding transcription factor activity"/>
    <property type="evidence" value="ECO:0007669"/>
    <property type="project" value="TreeGrafter"/>
</dbReference>
<sequence>MSDRPDLGRGPTLRDVALRSGVAVSTASRALTRPGRVGAQTEARVRAVAEELGYVPSASARALTSGRTRTVALVVPDTANPLFFGMVRGVQSRLRDAGFVHVLADTEESVEREEQVMAELRGSVDGVVLAAPRADEASVTAWAEEFPVVTVNRDVPGPRVLIDTAGGVVHALQHLASLGHRRVAYAGGPRRSWSDRQRREALIAAAGGLDVELVVTGPYVPRREGGPAAADATLLHGCSAVIAFNDLLAFGILDRFAERGTTVPDEVSVVGCDDIFGTDLVRPGLTTVAVPVERAGAAAADLLLRRLAAGARGGARVVELPTHLVVRGSTGSVPR</sequence>
<feature type="domain" description="HTH lacI-type" evidence="4">
    <location>
        <begin position="11"/>
        <end position="65"/>
    </location>
</feature>
<evidence type="ECO:0000256" key="3">
    <source>
        <dbReference type="ARBA" id="ARBA00023163"/>
    </source>
</evidence>
<evidence type="ECO:0000313" key="5">
    <source>
        <dbReference type="EMBL" id="MBO1752626.1"/>
    </source>
</evidence>
<gene>
    <name evidence="5" type="ORF">J4G33_12505</name>
</gene>
<proteinExistence type="predicted"/>
<keyword evidence="6" id="KW-1185">Reference proteome</keyword>
<organism evidence="5 6">
    <name type="scientific">Actinotalea soli</name>
    <dbReference type="NCBI Taxonomy" id="2819234"/>
    <lineage>
        <taxon>Bacteria</taxon>
        <taxon>Bacillati</taxon>
        <taxon>Actinomycetota</taxon>
        <taxon>Actinomycetes</taxon>
        <taxon>Micrococcales</taxon>
        <taxon>Cellulomonadaceae</taxon>
        <taxon>Actinotalea</taxon>
    </lineage>
</organism>
<dbReference type="Gene3D" id="1.10.260.40">
    <property type="entry name" value="lambda repressor-like DNA-binding domains"/>
    <property type="match status" value="1"/>
</dbReference>
<dbReference type="CDD" id="cd01392">
    <property type="entry name" value="HTH_LacI"/>
    <property type="match status" value="1"/>
</dbReference>